<dbReference type="InterPro" id="IPR024078">
    <property type="entry name" value="LmbE-like_dom_sf"/>
</dbReference>
<accession>A0A0M8K7U8</accession>
<dbReference type="InterPro" id="IPR003737">
    <property type="entry name" value="GlcNAc_PI_deacetylase-related"/>
</dbReference>
<dbReference type="InParanoid" id="A0A0M8K7U8"/>
<keyword evidence="2" id="KW-1185">Reference proteome</keyword>
<reference evidence="2" key="1">
    <citation type="submission" date="2015-08" db="EMBL/GenBank/DDBJ databases">
        <title>Draft Genome Sequence of a Heterotrophic Facultative Anaerobic Bacterium Ardenticatena maritima Strain 110S.</title>
        <authorList>
            <person name="Kawaichi S."/>
            <person name="Yoshida T."/>
            <person name="Sako Y."/>
            <person name="Nakamura R."/>
        </authorList>
    </citation>
    <scope>NUCLEOTIDE SEQUENCE [LARGE SCALE GENOMIC DNA]</scope>
    <source>
        <strain evidence="2">110S</strain>
    </source>
</reference>
<comment type="caution">
    <text evidence="1">The sequence shown here is derived from an EMBL/GenBank/DDBJ whole genome shotgun (WGS) entry which is preliminary data.</text>
</comment>
<sequence>MPTRLFLSPHLDDAILSCGGLIAQAHAAGDRLIIATIFAGDPSPLAAQLPFARYQHTLWGDPIAPMPLRRAEDLAAAAALGVHDVVHLTFADAVYRHLPTGEALYTNDDDLFGALHPADEPLINAIANALRPLIAEADDIYAPLGLGNHVDHQLVAHAARRLSTAARLVWYEELPYAEWDDPTAHTATRTKHPHLVAIDETAMMRKLDAMGYYRTQIPVLYRNEIAMHRRVRAYAARLAEGLSAPYAERYWLEGVPT</sequence>
<dbReference type="Pfam" id="PF02585">
    <property type="entry name" value="PIG-L"/>
    <property type="match status" value="1"/>
</dbReference>
<dbReference type="SUPFAM" id="SSF102588">
    <property type="entry name" value="LmbE-like"/>
    <property type="match status" value="1"/>
</dbReference>
<organism evidence="1 2">
    <name type="scientific">Ardenticatena maritima</name>
    <dbReference type="NCBI Taxonomy" id="872965"/>
    <lineage>
        <taxon>Bacteria</taxon>
        <taxon>Bacillati</taxon>
        <taxon>Chloroflexota</taxon>
        <taxon>Ardenticatenia</taxon>
        <taxon>Ardenticatenales</taxon>
        <taxon>Ardenticatenaceae</taxon>
        <taxon>Ardenticatena</taxon>
    </lineage>
</organism>
<evidence type="ECO:0000313" key="2">
    <source>
        <dbReference type="Proteomes" id="UP000037784"/>
    </source>
</evidence>
<dbReference type="Gene3D" id="3.40.50.10320">
    <property type="entry name" value="LmbE-like"/>
    <property type="match status" value="1"/>
</dbReference>
<name>A0A0M8K7U8_9CHLR</name>
<dbReference type="AlphaFoldDB" id="A0A0M8K7U8"/>
<dbReference type="Proteomes" id="UP000037784">
    <property type="component" value="Unassembled WGS sequence"/>
</dbReference>
<evidence type="ECO:0008006" key="3">
    <source>
        <dbReference type="Google" id="ProtNLM"/>
    </source>
</evidence>
<dbReference type="OrthoDB" id="116799at2"/>
<protein>
    <recommendedName>
        <fullName evidence="3">PIG-L family deacetylase</fullName>
    </recommendedName>
</protein>
<evidence type="ECO:0000313" key="1">
    <source>
        <dbReference type="EMBL" id="GAP63593.1"/>
    </source>
</evidence>
<gene>
    <name evidence="1" type="ORF">ARMA_2016</name>
</gene>
<proteinExistence type="predicted"/>
<dbReference type="EMBL" id="BBZA01000172">
    <property type="protein sequence ID" value="GAP63593.1"/>
    <property type="molecule type" value="Genomic_DNA"/>
</dbReference>
<dbReference type="RefSeq" id="WP_054493405.1">
    <property type="nucleotide sequence ID" value="NZ_BBZA01000172.1"/>
</dbReference>